<dbReference type="PANTHER" id="PTHR13318">
    <property type="entry name" value="PARTNER OF PAIRED, ISOFORM B-RELATED"/>
    <property type="match status" value="1"/>
</dbReference>
<dbReference type="PANTHER" id="PTHR13318:SF190">
    <property type="entry name" value="PARTNER OF PAIRED, ISOFORM B"/>
    <property type="match status" value="1"/>
</dbReference>
<evidence type="ECO:0000313" key="3">
    <source>
        <dbReference type="Proteomes" id="UP000654370"/>
    </source>
</evidence>
<dbReference type="Pfam" id="PF25372">
    <property type="entry name" value="DUF7885"/>
    <property type="match status" value="1"/>
</dbReference>
<name>A0A8H7Q241_MORIS</name>
<dbReference type="OrthoDB" id="2236537at2759"/>
<dbReference type="SUPFAM" id="SSF52047">
    <property type="entry name" value="RNI-like"/>
    <property type="match status" value="1"/>
</dbReference>
<dbReference type="PROSITE" id="PS50181">
    <property type="entry name" value="FBOX"/>
    <property type="match status" value="1"/>
</dbReference>
<dbReference type="GO" id="GO:0031146">
    <property type="term" value="P:SCF-dependent proteasomal ubiquitin-dependent protein catabolic process"/>
    <property type="evidence" value="ECO:0007669"/>
    <property type="project" value="TreeGrafter"/>
</dbReference>
<dbReference type="SMART" id="SM00367">
    <property type="entry name" value="LRR_CC"/>
    <property type="match status" value="5"/>
</dbReference>
<proteinExistence type="predicted"/>
<evidence type="ECO:0000313" key="2">
    <source>
        <dbReference type="EMBL" id="KAG2184518.1"/>
    </source>
</evidence>
<dbReference type="Gene3D" id="3.80.10.10">
    <property type="entry name" value="Ribonuclease Inhibitor"/>
    <property type="match status" value="2"/>
</dbReference>
<dbReference type="Proteomes" id="UP000654370">
    <property type="component" value="Unassembled WGS sequence"/>
</dbReference>
<dbReference type="InterPro" id="IPR001810">
    <property type="entry name" value="F-box_dom"/>
</dbReference>
<dbReference type="InterPro" id="IPR032675">
    <property type="entry name" value="LRR_dom_sf"/>
</dbReference>
<dbReference type="AlphaFoldDB" id="A0A8H7Q241"/>
<dbReference type="CDD" id="cd09917">
    <property type="entry name" value="F-box_SF"/>
    <property type="match status" value="1"/>
</dbReference>
<dbReference type="SMART" id="SM00256">
    <property type="entry name" value="FBOX"/>
    <property type="match status" value="1"/>
</dbReference>
<dbReference type="InterPro" id="IPR057207">
    <property type="entry name" value="FBXL15_LRR"/>
</dbReference>
<feature type="domain" description="F-box" evidence="1">
    <location>
        <begin position="29"/>
        <end position="76"/>
    </location>
</feature>
<dbReference type="EMBL" id="JAEPQZ010000002">
    <property type="protein sequence ID" value="KAG2184518.1"/>
    <property type="molecule type" value="Genomic_DNA"/>
</dbReference>
<gene>
    <name evidence="2" type="ORF">INT43_000427</name>
</gene>
<protein>
    <recommendedName>
        <fullName evidence="1">F-box domain-containing protein</fullName>
    </recommendedName>
</protein>
<keyword evidence="3" id="KW-1185">Reference proteome</keyword>
<comment type="caution">
    <text evidence="2">The sequence shown here is derived from an EMBL/GenBank/DDBJ whole genome shotgun (WGS) entry which is preliminary data.</text>
</comment>
<dbReference type="Gene3D" id="1.20.1280.50">
    <property type="match status" value="1"/>
</dbReference>
<sequence>MIQTLKNQLLQQKRSSDLQNHNDHNGDAPTKWTKFPDDVVYLIFSSLPFDSLLLCMRVCKHWHTLISTSRGLWQDIVVDDAAAVITTSDFRLYVSRAGKNGIRTLSLARPVGLFSLDTNEAISILLQHGVSHLRYLDISCWRLLSTPTILRLFESANKTLKHLNISYVNNGDDFLTHAVRTCQNLEYLECHGCYPVASTMNTLTSVKTFVWSGKISPQQSIVSLIRPFPSLENASFDCSCRQISLRLGEFILRLPKIKRLDIHIYSRLHYIRRYVDPPGPLDDDALQKITSNSHNLEYLSFSSFLDTDAGDTQIQAVLRGCSSKMQSLKLSRSSISDETMLYISTVSLPQLRELKLANCRRISGASLVTAIRACPNLQSLELLYVPAVDDRLLEVLGQSSRLETLNIGFSDHLTGQGLRLLLDKSSTLRRLRMIGCRNVDSDTLKYTKHHLGEANCIFDSDV</sequence>
<accession>A0A8H7Q241</accession>
<dbReference type="InterPro" id="IPR006553">
    <property type="entry name" value="Leu-rich_rpt_Cys-con_subtyp"/>
</dbReference>
<dbReference type="InterPro" id="IPR036047">
    <property type="entry name" value="F-box-like_dom_sf"/>
</dbReference>
<dbReference type="SUPFAM" id="SSF81383">
    <property type="entry name" value="F-box domain"/>
    <property type="match status" value="1"/>
</dbReference>
<evidence type="ECO:0000259" key="1">
    <source>
        <dbReference type="PROSITE" id="PS50181"/>
    </source>
</evidence>
<dbReference type="GO" id="GO:0019005">
    <property type="term" value="C:SCF ubiquitin ligase complex"/>
    <property type="evidence" value="ECO:0007669"/>
    <property type="project" value="TreeGrafter"/>
</dbReference>
<organism evidence="2 3">
    <name type="scientific">Mortierella isabellina</name>
    <name type="common">Filamentous fungus</name>
    <name type="synonym">Umbelopsis isabellina</name>
    <dbReference type="NCBI Taxonomy" id="91625"/>
    <lineage>
        <taxon>Eukaryota</taxon>
        <taxon>Fungi</taxon>
        <taxon>Fungi incertae sedis</taxon>
        <taxon>Mucoromycota</taxon>
        <taxon>Mucoromycotina</taxon>
        <taxon>Umbelopsidomycetes</taxon>
        <taxon>Umbelopsidales</taxon>
        <taxon>Umbelopsidaceae</taxon>
        <taxon>Umbelopsis</taxon>
    </lineage>
</organism>
<dbReference type="Pfam" id="PF12937">
    <property type="entry name" value="F-box-like"/>
    <property type="match status" value="1"/>
</dbReference>
<reference evidence="2" key="1">
    <citation type="submission" date="2020-12" db="EMBL/GenBank/DDBJ databases">
        <title>Metabolic potential, ecology and presence of endohyphal bacteria is reflected in genomic diversity of Mucoromycotina.</title>
        <authorList>
            <person name="Muszewska A."/>
            <person name="Okrasinska A."/>
            <person name="Steczkiewicz K."/>
            <person name="Drgas O."/>
            <person name="Orlowska M."/>
            <person name="Perlinska-Lenart U."/>
            <person name="Aleksandrzak-Piekarczyk T."/>
            <person name="Szatraj K."/>
            <person name="Zielenkiewicz U."/>
            <person name="Pilsyk S."/>
            <person name="Malc E."/>
            <person name="Mieczkowski P."/>
            <person name="Kruszewska J.S."/>
            <person name="Biernat P."/>
            <person name="Pawlowska J."/>
        </authorList>
    </citation>
    <scope>NUCLEOTIDE SEQUENCE</scope>
    <source>
        <strain evidence="2">WA0000067209</strain>
    </source>
</reference>